<reference evidence="2" key="1">
    <citation type="submission" date="2016-11" db="EMBL/GenBank/DDBJ databases">
        <title>The genome of Nicotiana attenuata.</title>
        <authorList>
            <person name="Xu S."/>
            <person name="Brockmoeller T."/>
            <person name="Gaquerel E."/>
            <person name="Navarro A."/>
            <person name="Kuhl H."/>
            <person name="Gase K."/>
            <person name="Ling Z."/>
            <person name="Zhou W."/>
            <person name="Kreitzer C."/>
            <person name="Stanke M."/>
            <person name="Tang H."/>
            <person name="Lyons E."/>
            <person name="Pandey P."/>
            <person name="Pandey S.P."/>
            <person name="Timmermann B."/>
            <person name="Baldwin I.T."/>
        </authorList>
    </citation>
    <scope>NUCLEOTIDE SEQUENCE [LARGE SCALE GENOMIC DNA]</scope>
    <source>
        <strain evidence="2">UT</strain>
    </source>
</reference>
<dbReference type="Gramene" id="OIT07693">
    <property type="protein sequence ID" value="OIT07693"/>
    <property type="gene ID" value="A4A49_28063"/>
</dbReference>
<accession>A0A1J6IR75</accession>
<keyword evidence="1" id="KW-0812">Transmembrane</keyword>
<evidence type="ECO:0000256" key="1">
    <source>
        <dbReference type="SAM" id="Phobius"/>
    </source>
</evidence>
<feature type="transmembrane region" description="Helical" evidence="1">
    <location>
        <begin position="43"/>
        <end position="66"/>
    </location>
</feature>
<dbReference type="AlphaFoldDB" id="A0A1J6IR75"/>
<keyword evidence="3" id="KW-1185">Reference proteome</keyword>
<proteinExistence type="predicted"/>
<keyword evidence="1" id="KW-1133">Transmembrane helix</keyword>
<sequence>MAIPRKLSANSKQFDGRIQNSFTIYNEVDKGKKGFSFCFLQDFTILATESLLLLPISSFFFLLHVISNGS</sequence>
<evidence type="ECO:0000313" key="2">
    <source>
        <dbReference type="EMBL" id="OIT07693.1"/>
    </source>
</evidence>
<gene>
    <name evidence="2" type="ORF">A4A49_28063</name>
</gene>
<keyword evidence="1" id="KW-0472">Membrane</keyword>
<name>A0A1J6IR75_NICAT</name>
<protein>
    <submittedName>
        <fullName evidence="2">Uncharacterized protein</fullName>
    </submittedName>
</protein>
<evidence type="ECO:0000313" key="3">
    <source>
        <dbReference type="Proteomes" id="UP000187609"/>
    </source>
</evidence>
<dbReference type="Proteomes" id="UP000187609">
    <property type="component" value="Unassembled WGS sequence"/>
</dbReference>
<dbReference type="EMBL" id="MJEQ01037183">
    <property type="protein sequence ID" value="OIT07693.1"/>
    <property type="molecule type" value="Genomic_DNA"/>
</dbReference>
<comment type="caution">
    <text evidence="2">The sequence shown here is derived from an EMBL/GenBank/DDBJ whole genome shotgun (WGS) entry which is preliminary data.</text>
</comment>
<organism evidence="2 3">
    <name type="scientific">Nicotiana attenuata</name>
    <name type="common">Coyote tobacco</name>
    <dbReference type="NCBI Taxonomy" id="49451"/>
    <lineage>
        <taxon>Eukaryota</taxon>
        <taxon>Viridiplantae</taxon>
        <taxon>Streptophyta</taxon>
        <taxon>Embryophyta</taxon>
        <taxon>Tracheophyta</taxon>
        <taxon>Spermatophyta</taxon>
        <taxon>Magnoliopsida</taxon>
        <taxon>eudicotyledons</taxon>
        <taxon>Gunneridae</taxon>
        <taxon>Pentapetalae</taxon>
        <taxon>asterids</taxon>
        <taxon>lamiids</taxon>
        <taxon>Solanales</taxon>
        <taxon>Solanaceae</taxon>
        <taxon>Nicotianoideae</taxon>
        <taxon>Nicotianeae</taxon>
        <taxon>Nicotiana</taxon>
    </lineage>
</organism>